<protein>
    <submittedName>
        <fullName evidence="2">Uncharacterized protein</fullName>
    </submittedName>
</protein>
<gene>
    <name evidence="2" type="ORF">TRUGW13939_03778</name>
</gene>
<dbReference type="Proteomes" id="UP000509510">
    <property type="component" value="Chromosome II"/>
</dbReference>
<keyword evidence="3" id="KW-1185">Reference proteome</keyword>
<organism evidence="2 3">
    <name type="scientific">Talaromyces rugulosus</name>
    <name type="common">Penicillium rugulosum</name>
    <dbReference type="NCBI Taxonomy" id="121627"/>
    <lineage>
        <taxon>Eukaryota</taxon>
        <taxon>Fungi</taxon>
        <taxon>Dikarya</taxon>
        <taxon>Ascomycota</taxon>
        <taxon>Pezizomycotina</taxon>
        <taxon>Eurotiomycetes</taxon>
        <taxon>Eurotiomycetidae</taxon>
        <taxon>Eurotiales</taxon>
        <taxon>Trichocomaceae</taxon>
        <taxon>Talaromyces</taxon>
        <taxon>Talaromyces sect. Islandici</taxon>
    </lineage>
</organism>
<proteinExistence type="predicted"/>
<evidence type="ECO:0000256" key="1">
    <source>
        <dbReference type="PROSITE-ProRule" id="PRU00023"/>
    </source>
</evidence>
<reference evidence="3" key="1">
    <citation type="submission" date="2020-06" db="EMBL/GenBank/DDBJ databases">
        <title>A chromosome-scale genome assembly of Talaromyces rugulosus W13939.</title>
        <authorList>
            <person name="Wang B."/>
            <person name="Guo L."/>
            <person name="Ye K."/>
            <person name="Wang L."/>
        </authorList>
    </citation>
    <scope>NUCLEOTIDE SEQUENCE [LARGE SCALE GENOMIC DNA]</scope>
    <source>
        <strain evidence="3">W13939</strain>
    </source>
</reference>
<dbReference type="InterPro" id="IPR002110">
    <property type="entry name" value="Ankyrin_rpt"/>
</dbReference>
<dbReference type="SUPFAM" id="SSF48403">
    <property type="entry name" value="Ankyrin repeat"/>
    <property type="match status" value="1"/>
</dbReference>
<name>A0A7H8QRX7_TALRU</name>
<keyword evidence="1" id="KW-0040">ANK repeat</keyword>
<dbReference type="Pfam" id="PF12796">
    <property type="entry name" value="Ank_2"/>
    <property type="match status" value="1"/>
</dbReference>
<dbReference type="EMBL" id="CP055899">
    <property type="protein sequence ID" value="QKX56672.1"/>
    <property type="molecule type" value="Genomic_DNA"/>
</dbReference>
<dbReference type="AlphaFoldDB" id="A0A7H8QRX7"/>
<dbReference type="InterPro" id="IPR036770">
    <property type="entry name" value="Ankyrin_rpt-contain_sf"/>
</dbReference>
<dbReference type="SMART" id="SM00248">
    <property type="entry name" value="ANK"/>
    <property type="match status" value="2"/>
</dbReference>
<evidence type="ECO:0000313" key="2">
    <source>
        <dbReference type="EMBL" id="QKX56672.1"/>
    </source>
</evidence>
<evidence type="ECO:0000313" key="3">
    <source>
        <dbReference type="Proteomes" id="UP000509510"/>
    </source>
</evidence>
<dbReference type="Gene3D" id="1.25.40.20">
    <property type="entry name" value="Ankyrin repeat-containing domain"/>
    <property type="match status" value="1"/>
</dbReference>
<dbReference type="RefSeq" id="XP_035342850.1">
    <property type="nucleotide sequence ID" value="XM_035486957.1"/>
</dbReference>
<dbReference type="GeneID" id="55991281"/>
<dbReference type="OrthoDB" id="9995210at2759"/>
<feature type="repeat" description="ANK" evidence="1">
    <location>
        <begin position="86"/>
        <end position="125"/>
    </location>
</feature>
<dbReference type="KEGG" id="trg:TRUGW13939_03778"/>
<sequence length="173" mass="19119">MADDEGASPRELVVEACRRDQQHLIEQVLDGMSEKTNEEVAEFFNSVKDALGNYALHICALYGSYDVMDALFDIQYFECDPVTRVDQDTPLHVAVRYANEKDQELGLEMVSMMCEAGCDPRVRNKSGQKPVDLVFGANTELKSVLQKAEYVLNENIQEDVDGDGGAGSASDSD</sequence>
<accession>A0A7H8QRX7</accession>
<dbReference type="PROSITE" id="PS50088">
    <property type="entry name" value="ANK_REPEAT"/>
    <property type="match status" value="1"/>
</dbReference>